<sequence>MTSSPVSRVVYNSKRNSRPWSPSNSCEIFTPADQENVCFIYETFKPFDLSDLKSQNIRDAKKS</sequence>
<dbReference type="AlphaFoldDB" id="A0A4X2K9R4"/>
<keyword evidence="3" id="KW-1185">Reference proteome</keyword>
<feature type="region of interest" description="Disordered" evidence="1">
    <location>
        <begin position="1"/>
        <end position="23"/>
    </location>
</feature>
<dbReference type="Proteomes" id="UP000314987">
    <property type="component" value="Unassembled WGS sequence"/>
</dbReference>
<name>A0A4X2K9R4_VOMUR</name>
<evidence type="ECO:0000313" key="3">
    <source>
        <dbReference type="Proteomes" id="UP000314987"/>
    </source>
</evidence>
<reference evidence="2" key="3">
    <citation type="submission" date="2025-09" db="UniProtKB">
        <authorList>
            <consortium name="Ensembl"/>
        </authorList>
    </citation>
    <scope>IDENTIFICATION</scope>
</reference>
<reference evidence="3" key="1">
    <citation type="submission" date="2018-12" db="EMBL/GenBank/DDBJ databases">
        <authorList>
            <person name="Yazar S."/>
        </authorList>
    </citation>
    <scope>NUCLEOTIDE SEQUENCE [LARGE SCALE GENOMIC DNA]</scope>
</reference>
<dbReference type="Ensembl" id="ENSVURT00010006835.1">
    <property type="protein sequence ID" value="ENSVURP00010006047.1"/>
    <property type="gene ID" value="ENSVURG00010004693.1"/>
</dbReference>
<dbReference type="OrthoDB" id="8170061at2759"/>
<reference evidence="2" key="2">
    <citation type="submission" date="2025-08" db="UniProtKB">
        <authorList>
            <consortium name="Ensembl"/>
        </authorList>
    </citation>
    <scope>IDENTIFICATION</scope>
</reference>
<dbReference type="GeneTree" id="ENSGT00940000175873"/>
<evidence type="ECO:0000256" key="1">
    <source>
        <dbReference type="SAM" id="MobiDB-lite"/>
    </source>
</evidence>
<dbReference type="STRING" id="29139.ENSVURP00010006047"/>
<protein>
    <submittedName>
        <fullName evidence="2">Uncharacterized protein</fullName>
    </submittedName>
</protein>
<proteinExistence type="predicted"/>
<dbReference type="RefSeq" id="XP_027707296.1">
    <property type="nucleotide sequence ID" value="XM_027851495.1"/>
</dbReference>
<organism evidence="2 3">
    <name type="scientific">Vombatus ursinus</name>
    <name type="common">Common wombat</name>
    <dbReference type="NCBI Taxonomy" id="29139"/>
    <lineage>
        <taxon>Eukaryota</taxon>
        <taxon>Metazoa</taxon>
        <taxon>Chordata</taxon>
        <taxon>Craniata</taxon>
        <taxon>Vertebrata</taxon>
        <taxon>Euteleostomi</taxon>
        <taxon>Mammalia</taxon>
        <taxon>Metatheria</taxon>
        <taxon>Diprotodontia</taxon>
        <taxon>Vombatidae</taxon>
        <taxon>Vombatus</taxon>
    </lineage>
</organism>
<dbReference type="GeneID" id="114035407"/>
<gene>
    <name evidence="2" type="primary">LOC114035407</name>
</gene>
<evidence type="ECO:0000313" key="2">
    <source>
        <dbReference type="Ensembl" id="ENSVURP00010006047.1"/>
    </source>
</evidence>
<accession>A0A4X2K9R4</accession>